<proteinExistence type="predicted"/>
<dbReference type="EMBL" id="LAZR01033089">
    <property type="protein sequence ID" value="KKL49081.1"/>
    <property type="molecule type" value="Genomic_DNA"/>
</dbReference>
<name>A0A0F9D5V7_9ZZZZ</name>
<gene>
    <name evidence="1" type="ORF">LCGC14_2319060</name>
</gene>
<feature type="non-terminal residue" evidence="1">
    <location>
        <position position="40"/>
    </location>
</feature>
<reference evidence="1" key="1">
    <citation type="journal article" date="2015" name="Nature">
        <title>Complex archaea that bridge the gap between prokaryotes and eukaryotes.</title>
        <authorList>
            <person name="Spang A."/>
            <person name="Saw J.H."/>
            <person name="Jorgensen S.L."/>
            <person name="Zaremba-Niedzwiedzka K."/>
            <person name="Martijn J."/>
            <person name="Lind A.E."/>
            <person name="van Eijk R."/>
            <person name="Schleper C."/>
            <person name="Guy L."/>
            <person name="Ettema T.J."/>
        </authorList>
    </citation>
    <scope>NUCLEOTIDE SEQUENCE</scope>
</reference>
<evidence type="ECO:0000313" key="1">
    <source>
        <dbReference type="EMBL" id="KKL49081.1"/>
    </source>
</evidence>
<organism evidence="1">
    <name type="scientific">marine sediment metagenome</name>
    <dbReference type="NCBI Taxonomy" id="412755"/>
    <lineage>
        <taxon>unclassified sequences</taxon>
        <taxon>metagenomes</taxon>
        <taxon>ecological metagenomes</taxon>
    </lineage>
</organism>
<comment type="caution">
    <text evidence="1">The sequence shown here is derived from an EMBL/GenBank/DDBJ whole genome shotgun (WGS) entry which is preliminary data.</text>
</comment>
<accession>A0A0F9D5V7</accession>
<dbReference type="AlphaFoldDB" id="A0A0F9D5V7"/>
<sequence>MRLSPSLSNRWLPGLFVLLLATVFANGLVAGGVPKWLVIY</sequence>
<protein>
    <submittedName>
        <fullName evidence="1">Uncharacterized protein</fullName>
    </submittedName>
</protein>